<dbReference type="AlphaFoldDB" id="A0ABD3BLB5"/>
<dbReference type="Gene3D" id="3.30.410.40">
    <property type="match status" value="1"/>
</dbReference>
<dbReference type="PANTHER" id="PTHR45968:SF5">
    <property type="entry name" value="PROTEIN HOTHEAD"/>
    <property type="match status" value="1"/>
</dbReference>
<dbReference type="PANTHER" id="PTHR45968">
    <property type="entry name" value="OSJNBA0019K04.7 PROTEIN"/>
    <property type="match status" value="1"/>
</dbReference>
<dbReference type="Pfam" id="PF05199">
    <property type="entry name" value="GMC_oxred_C"/>
    <property type="match status" value="1"/>
</dbReference>
<evidence type="ECO:0000256" key="3">
    <source>
        <dbReference type="ARBA" id="ARBA00022827"/>
    </source>
</evidence>
<evidence type="ECO:0000313" key="8">
    <source>
        <dbReference type="Proteomes" id="UP001632038"/>
    </source>
</evidence>
<keyword evidence="5" id="KW-1133">Transmembrane helix</keyword>
<feature type="region of interest" description="Disordered" evidence="4">
    <location>
        <begin position="157"/>
        <end position="184"/>
    </location>
</feature>
<feature type="compositionally biased region" description="Polar residues" evidence="4">
    <location>
        <begin position="163"/>
        <end position="179"/>
    </location>
</feature>
<dbReference type="Gene3D" id="3.50.50.60">
    <property type="entry name" value="FAD/NAD(P)-binding domain"/>
    <property type="match status" value="2"/>
</dbReference>
<keyword evidence="5" id="KW-0812">Transmembrane</keyword>
<evidence type="ECO:0000256" key="5">
    <source>
        <dbReference type="SAM" id="Phobius"/>
    </source>
</evidence>
<sequence>MALRMITNTEPKSVGPSWTGMVVATLLPSFLPLPILRKSKFWCMLLFRKSSLIHQGPRAKSSSRLAQSGGPQLVLLSGIGPKKELEKHNISVVLNNKFVGKNVANNPLNTIFVPTNGPIKQSLIQTVGITKMAVNIEASSSSEQSSDSIHWDHGTVSAEPVVNNPTTQTNSRSNPNKTAQAHKRHQIVSSVVDTVITIWHYHGGCHVGKVVDSNYKVLGVKGVRVVDGSTFYDSPGTNPQATVMMMG</sequence>
<keyword evidence="8" id="KW-1185">Reference proteome</keyword>
<feature type="transmembrane region" description="Helical" evidence="5">
    <location>
        <begin position="18"/>
        <end position="36"/>
    </location>
</feature>
<feature type="domain" description="Glucose-methanol-choline oxidoreductase C-terminal" evidence="6">
    <location>
        <begin position="170"/>
        <end position="247"/>
    </location>
</feature>
<organism evidence="7 8">
    <name type="scientific">Castilleja foliolosa</name>
    <dbReference type="NCBI Taxonomy" id="1961234"/>
    <lineage>
        <taxon>Eukaryota</taxon>
        <taxon>Viridiplantae</taxon>
        <taxon>Streptophyta</taxon>
        <taxon>Embryophyta</taxon>
        <taxon>Tracheophyta</taxon>
        <taxon>Spermatophyta</taxon>
        <taxon>Magnoliopsida</taxon>
        <taxon>eudicotyledons</taxon>
        <taxon>Gunneridae</taxon>
        <taxon>Pentapetalae</taxon>
        <taxon>asterids</taxon>
        <taxon>lamiids</taxon>
        <taxon>Lamiales</taxon>
        <taxon>Orobanchaceae</taxon>
        <taxon>Pedicularideae</taxon>
        <taxon>Castillejinae</taxon>
        <taxon>Castilleja</taxon>
    </lineage>
</organism>
<protein>
    <recommendedName>
        <fullName evidence="6">Glucose-methanol-choline oxidoreductase C-terminal domain-containing protein</fullName>
    </recommendedName>
</protein>
<dbReference type="Proteomes" id="UP001632038">
    <property type="component" value="Unassembled WGS sequence"/>
</dbReference>
<evidence type="ECO:0000256" key="4">
    <source>
        <dbReference type="SAM" id="MobiDB-lite"/>
    </source>
</evidence>
<keyword evidence="2" id="KW-0285">Flavoprotein</keyword>
<evidence type="ECO:0000259" key="6">
    <source>
        <dbReference type="Pfam" id="PF05199"/>
    </source>
</evidence>
<reference evidence="8" key="1">
    <citation type="journal article" date="2024" name="IScience">
        <title>Strigolactones Initiate the Formation of Haustorium-like Structures in Castilleja.</title>
        <authorList>
            <person name="Buerger M."/>
            <person name="Peterson D."/>
            <person name="Chory J."/>
        </authorList>
    </citation>
    <scope>NUCLEOTIDE SEQUENCE [LARGE SCALE GENOMIC DNA]</scope>
</reference>
<evidence type="ECO:0000256" key="1">
    <source>
        <dbReference type="ARBA" id="ARBA00001974"/>
    </source>
</evidence>
<comment type="caution">
    <text evidence="7">The sequence shown here is derived from an EMBL/GenBank/DDBJ whole genome shotgun (WGS) entry which is preliminary data.</text>
</comment>
<comment type="cofactor">
    <cofactor evidence="1">
        <name>FAD</name>
        <dbReference type="ChEBI" id="CHEBI:57692"/>
    </cofactor>
</comment>
<dbReference type="EMBL" id="JAVIJP010000081">
    <property type="protein sequence ID" value="KAL3618238.1"/>
    <property type="molecule type" value="Genomic_DNA"/>
</dbReference>
<dbReference type="InterPro" id="IPR007867">
    <property type="entry name" value="GMC_OxRtase_C"/>
</dbReference>
<gene>
    <name evidence="7" type="ORF">CASFOL_038559</name>
</gene>
<dbReference type="SUPFAM" id="SSF51905">
    <property type="entry name" value="FAD/NAD(P)-binding domain"/>
    <property type="match status" value="1"/>
</dbReference>
<keyword evidence="3" id="KW-0274">FAD</keyword>
<evidence type="ECO:0000313" key="7">
    <source>
        <dbReference type="EMBL" id="KAL3618238.1"/>
    </source>
</evidence>
<dbReference type="InterPro" id="IPR051871">
    <property type="entry name" value="GMC_Oxidoreductase-Related"/>
</dbReference>
<proteinExistence type="predicted"/>
<name>A0ABD3BLB5_9LAMI</name>
<evidence type="ECO:0000256" key="2">
    <source>
        <dbReference type="ARBA" id="ARBA00022630"/>
    </source>
</evidence>
<dbReference type="InterPro" id="IPR036188">
    <property type="entry name" value="FAD/NAD-bd_sf"/>
</dbReference>
<keyword evidence="5" id="KW-0472">Membrane</keyword>
<accession>A0ABD3BLB5</accession>